<protein>
    <recommendedName>
        <fullName evidence="1">DUF4139 domain-containing protein</fullName>
    </recommendedName>
</protein>
<dbReference type="NCBIfam" id="TIGR02231">
    <property type="entry name" value="mucoidy inhibitor MuiA family protein"/>
    <property type="match status" value="1"/>
</dbReference>
<comment type="caution">
    <text evidence="2">The sequence shown here is derived from an EMBL/GenBank/DDBJ whole genome shotgun (WGS) entry which is preliminary data.</text>
</comment>
<evidence type="ECO:0000313" key="2">
    <source>
        <dbReference type="EMBL" id="REC55842.1"/>
    </source>
</evidence>
<dbReference type="InterPro" id="IPR037291">
    <property type="entry name" value="DUF4139"/>
</dbReference>
<dbReference type="AlphaFoldDB" id="A0A3D9BQW8"/>
<dbReference type="Proteomes" id="UP000256512">
    <property type="component" value="Unassembled WGS sequence"/>
</dbReference>
<proteinExistence type="predicted"/>
<dbReference type="Pfam" id="PF13598">
    <property type="entry name" value="DUF4139"/>
    <property type="match status" value="1"/>
</dbReference>
<evidence type="ECO:0000259" key="1">
    <source>
        <dbReference type="Pfam" id="PF13598"/>
    </source>
</evidence>
<organism evidence="2 3">
    <name type="scientific">Chryseobacterium piscium</name>
    <dbReference type="NCBI Taxonomy" id="333702"/>
    <lineage>
        <taxon>Bacteria</taxon>
        <taxon>Pseudomonadati</taxon>
        <taxon>Bacteroidota</taxon>
        <taxon>Flavobacteriia</taxon>
        <taxon>Flavobacteriales</taxon>
        <taxon>Weeksellaceae</taxon>
        <taxon>Chryseobacterium group</taxon>
        <taxon>Chryseobacterium</taxon>
    </lineage>
</organism>
<dbReference type="EMBL" id="QNVS01000010">
    <property type="protein sequence ID" value="REC55842.1"/>
    <property type="molecule type" value="Genomic_DNA"/>
</dbReference>
<sequence>MLKINLLSFVFIVFNCFGQENYTTTISKIKEVKIYSSGGIIKHSFSADISQGKNFIIIKEFGRNSGMDISSFKPDKKINLIRYESYNNNPSLYSEKLGKNNNFGPINDSIEFYKNANKKIEQELTLTRNSIGIVQKNQILGNPSSAEILKMIEFNQTTLKNLYKEEIDFQAKVTKNQSRISVLENKRYASSKDDETFNNNIIVLQITSDKRQTVNFEVNQQIQNANWRPYYVIKSNGIKSPLKISYKAKIQQNTGLEFKNIPIKLINESFSLEDKPYELDRWFLRTERDYYVSNQAFQRPQSNDVSSKSIAEVAVLGSSRISQRTMKTEISLDKNVVLPSDVEVTEDLNEFEVATHYKYFATPKLENKTFLLASIKDYSKYNFLPGNADIFMEDVQIGTVNIDTNQLTSEMLISLGSDPNILTKRELVNKETKDLGDRGKFESYAYEITIKNNKDTAVTLELKDQIPLSMAENIKIEAMNPDKADYDKSTGFLIWNFNIKPNETKKIKFGFNVTLPKDLMTADIR</sequence>
<dbReference type="PANTHER" id="PTHR31005">
    <property type="entry name" value="DUF4139 DOMAIN-CONTAINING PROTEIN"/>
    <property type="match status" value="1"/>
</dbReference>
<feature type="domain" description="DUF4139" evidence="1">
    <location>
        <begin position="217"/>
        <end position="517"/>
    </location>
</feature>
<dbReference type="InterPro" id="IPR011935">
    <property type="entry name" value="CHP02231"/>
</dbReference>
<dbReference type="PANTHER" id="PTHR31005:SF8">
    <property type="entry name" value="DUF4139 DOMAIN-CONTAINING PROTEIN"/>
    <property type="match status" value="1"/>
</dbReference>
<accession>A0A3D9BQW8</accession>
<gene>
    <name evidence="2" type="ORF">DRF62_05390</name>
</gene>
<reference evidence="2 3" key="1">
    <citation type="journal article" date="2006" name="Int. J. Syst. Evol. Microbiol.">
        <title>Chryseobacterium piscium sp. nov., isolated from fish of the South Atlantic Ocean off South Africa.</title>
        <authorList>
            <person name="de Beer H."/>
            <person name="Hugo C.J."/>
            <person name="Jooste P.J."/>
            <person name="Vancanneyt M."/>
            <person name="Coenye T."/>
            <person name="Vandamme P."/>
        </authorList>
    </citation>
    <scope>NUCLEOTIDE SEQUENCE [LARGE SCALE GENOMIC DNA]</scope>
    <source>
        <strain evidence="2 3">CCUG 51923</strain>
    </source>
</reference>
<dbReference type="RefSeq" id="WP_115949421.1">
    <property type="nucleotide sequence ID" value="NZ_QNVS01000010.1"/>
</dbReference>
<keyword evidence="3" id="KW-1185">Reference proteome</keyword>
<name>A0A3D9BQW8_9FLAO</name>
<evidence type="ECO:0000313" key="3">
    <source>
        <dbReference type="Proteomes" id="UP000256512"/>
    </source>
</evidence>